<protein>
    <submittedName>
        <fullName evidence="1">DUF1365 domain-containing protein</fullName>
    </submittedName>
</protein>
<dbReference type="Pfam" id="PF07103">
    <property type="entry name" value="DUF1365"/>
    <property type="match status" value="1"/>
</dbReference>
<accession>A0AA51RV16</accession>
<proteinExistence type="predicted"/>
<dbReference type="KEGG" id="plei:Q9312_04795"/>
<dbReference type="PANTHER" id="PTHR33973">
    <property type="entry name" value="OS07G0153300 PROTEIN"/>
    <property type="match status" value="1"/>
</dbReference>
<organism evidence="1 2">
    <name type="scientific">Pleionea litopenaei</name>
    <dbReference type="NCBI Taxonomy" id="3070815"/>
    <lineage>
        <taxon>Bacteria</taxon>
        <taxon>Pseudomonadati</taxon>
        <taxon>Pseudomonadota</taxon>
        <taxon>Gammaproteobacteria</taxon>
        <taxon>Oceanospirillales</taxon>
        <taxon>Pleioneaceae</taxon>
        <taxon>Pleionea</taxon>
    </lineage>
</organism>
<keyword evidence="2" id="KW-1185">Reference proteome</keyword>
<dbReference type="EMBL" id="CP133548">
    <property type="protein sequence ID" value="WMS88236.1"/>
    <property type="molecule type" value="Genomic_DNA"/>
</dbReference>
<dbReference type="AlphaFoldDB" id="A0AA51RV16"/>
<gene>
    <name evidence="1" type="ORF">Q9312_04795</name>
</gene>
<dbReference type="InterPro" id="IPR010775">
    <property type="entry name" value="DUF1365"/>
</dbReference>
<dbReference type="PANTHER" id="PTHR33973:SF4">
    <property type="entry name" value="OS07G0153300 PROTEIN"/>
    <property type="match status" value="1"/>
</dbReference>
<evidence type="ECO:0000313" key="1">
    <source>
        <dbReference type="EMBL" id="WMS88236.1"/>
    </source>
</evidence>
<evidence type="ECO:0000313" key="2">
    <source>
        <dbReference type="Proteomes" id="UP001239782"/>
    </source>
</evidence>
<name>A0AA51RV16_9GAMM</name>
<dbReference type="RefSeq" id="WP_309203440.1">
    <property type="nucleotide sequence ID" value="NZ_CP133548.1"/>
</dbReference>
<dbReference type="Proteomes" id="UP001239782">
    <property type="component" value="Chromosome"/>
</dbReference>
<reference evidence="1 2" key="1">
    <citation type="submission" date="2023-08" db="EMBL/GenBank/DDBJ databases">
        <title>Pleionea litopenaei sp. nov., isolated from stomach of juvenile Litopenaeus vannamei.</title>
        <authorList>
            <person name="Rho A.M."/>
            <person name="Hwang C.Y."/>
        </authorList>
    </citation>
    <scope>NUCLEOTIDE SEQUENCE [LARGE SCALE GENOMIC DNA]</scope>
    <source>
        <strain evidence="1 2">HL-JVS1</strain>
    </source>
</reference>
<sequence length="272" mass="32132">MKSFKSFSEHSMCHGEVFHKRFSPKKHAFKYKMHMPMINLRHRSEIANLSPLVSYNGFNIYSFHDVDYLSQFQIDGEDLYSRALRVCLAHLKHPSDEDINCLSHKDPSVEVLMLSQWRFLNCVFNPISVYYFICNNRLLYVMAEVSNTPWNERHIYSYAIPKDDNATWEDEKKFHVSPFNDLNMNYHWQCAFSDKRVSLNLALTRSAAVVFTANFHYQREPLNSDSFYRAIAKQPMLSLKTVVGIYWQALKLFIKRIPFYSHPKSKMEKTGE</sequence>